<name>A0ABR6MER2_MICEC</name>
<evidence type="ECO:0000256" key="3">
    <source>
        <dbReference type="SAM" id="Phobius"/>
    </source>
</evidence>
<evidence type="ECO:0000313" key="6">
    <source>
        <dbReference type="Proteomes" id="UP000618986"/>
    </source>
</evidence>
<organism evidence="5 6">
    <name type="scientific">Micromonospora echinospora</name>
    <name type="common">Micromonospora purpurea</name>
    <dbReference type="NCBI Taxonomy" id="1877"/>
    <lineage>
        <taxon>Bacteria</taxon>
        <taxon>Bacillati</taxon>
        <taxon>Actinomycetota</taxon>
        <taxon>Actinomycetes</taxon>
        <taxon>Micromonosporales</taxon>
        <taxon>Micromonosporaceae</taxon>
        <taxon>Micromonospora</taxon>
    </lineage>
</organism>
<dbReference type="Proteomes" id="UP000618986">
    <property type="component" value="Unassembled WGS sequence"/>
</dbReference>
<keyword evidence="6" id="KW-1185">Reference proteome</keyword>
<sequence length="355" mass="37243">MIEIVTEVDLFHPPARTWRALTERALLAKWFADSSPGSDRWVLATAALPGYDTDTEVETVELRAPHRLVVRCREAGRATRLACDLTPTAHGTRLSVREVLEEGDWDADARAEQHEQAVTGRLPAILDWLAFQNVDLRRAEGGLTAELPVVRLLGEERRRSRRRPVLLAAGAVTLLAAAGAAAALWATGDNPSAPAALPPSAPLAVPSEAEPAARPTTARPTPSASRRSASPSSSPSPTPSRTPSPTPSTVVTAPLSATYETVNDRLFGYRGEVVLRNPGPAPRPEWTVTVTLHGGATVGSVNGAEAAQDGSVVTFTGAALPGGGSVTIRFDVRDPDPSHNAPAGCAADSTPCTPA</sequence>
<feature type="domain" description="CBM2" evidence="4">
    <location>
        <begin position="244"/>
        <end position="355"/>
    </location>
</feature>
<dbReference type="InterPro" id="IPR012291">
    <property type="entry name" value="CBM2_carb-bd_dom_sf"/>
</dbReference>
<comment type="similarity">
    <text evidence="1">Belongs to the AHA1 family.</text>
</comment>
<feature type="compositionally biased region" description="Low complexity" evidence="2">
    <location>
        <begin position="202"/>
        <end position="233"/>
    </location>
</feature>
<accession>A0ABR6MER2</accession>
<dbReference type="CDD" id="cd07814">
    <property type="entry name" value="SRPBCC_CalC_Aha1-like"/>
    <property type="match status" value="1"/>
</dbReference>
<protein>
    <submittedName>
        <fullName evidence="5">Uncharacterized protein YndB with AHSA1/START domain</fullName>
    </submittedName>
</protein>
<comment type="caution">
    <text evidence="5">The sequence shown here is derived from an EMBL/GenBank/DDBJ whole genome shotgun (WGS) entry which is preliminary data.</text>
</comment>
<dbReference type="InterPro" id="IPR023393">
    <property type="entry name" value="START-like_dom_sf"/>
</dbReference>
<dbReference type="InterPro" id="IPR008965">
    <property type="entry name" value="CBM2/CBM3_carb-bd_dom_sf"/>
</dbReference>
<dbReference type="GeneID" id="300294272"/>
<dbReference type="RefSeq" id="WP_184685830.1">
    <property type="nucleotide sequence ID" value="NZ_JACHJC010000001.1"/>
</dbReference>
<evidence type="ECO:0000259" key="4">
    <source>
        <dbReference type="PROSITE" id="PS51173"/>
    </source>
</evidence>
<feature type="compositionally biased region" description="Pro residues" evidence="2">
    <location>
        <begin position="234"/>
        <end position="246"/>
    </location>
</feature>
<evidence type="ECO:0000256" key="1">
    <source>
        <dbReference type="ARBA" id="ARBA00006817"/>
    </source>
</evidence>
<keyword evidence="3" id="KW-0472">Membrane</keyword>
<dbReference type="PROSITE" id="PS51173">
    <property type="entry name" value="CBM2"/>
    <property type="match status" value="1"/>
</dbReference>
<dbReference type="SUPFAM" id="SSF49384">
    <property type="entry name" value="Carbohydrate-binding domain"/>
    <property type="match status" value="1"/>
</dbReference>
<feature type="transmembrane region" description="Helical" evidence="3">
    <location>
        <begin position="165"/>
        <end position="186"/>
    </location>
</feature>
<proteinExistence type="inferred from homology"/>
<dbReference type="InterPro" id="IPR013538">
    <property type="entry name" value="ASHA1/2-like_C"/>
</dbReference>
<feature type="region of interest" description="Disordered" evidence="2">
    <location>
        <begin position="193"/>
        <end position="256"/>
    </location>
</feature>
<keyword evidence="3" id="KW-1133">Transmembrane helix</keyword>
<evidence type="ECO:0000256" key="2">
    <source>
        <dbReference type="SAM" id="MobiDB-lite"/>
    </source>
</evidence>
<dbReference type="EMBL" id="JACHJC010000001">
    <property type="protein sequence ID" value="MBB5113876.1"/>
    <property type="molecule type" value="Genomic_DNA"/>
</dbReference>
<evidence type="ECO:0000313" key="5">
    <source>
        <dbReference type="EMBL" id="MBB5113876.1"/>
    </source>
</evidence>
<keyword evidence="3" id="KW-0812">Transmembrane</keyword>
<dbReference type="InterPro" id="IPR001919">
    <property type="entry name" value="CBD2"/>
</dbReference>
<gene>
    <name evidence="5" type="ORF">FHU28_003715</name>
</gene>
<dbReference type="SMART" id="SM00637">
    <property type="entry name" value="CBD_II"/>
    <property type="match status" value="1"/>
</dbReference>
<reference evidence="5 6" key="1">
    <citation type="submission" date="2020-08" db="EMBL/GenBank/DDBJ databases">
        <title>Sequencing the genomes of 1000 actinobacteria strains.</title>
        <authorList>
            <person name="Klenk H.-P."/>
        </authorList>
    </citation>
    <scope>NUCLEOTIDE SEQUENCE [LARGE SCALE GENOMIC DNA]</scope>
    <source>
        <strain evidence="5 6">DSM 43036</strain>
    </source>
</reference>
<dbReference type="SUPFAM" id="SSF55961">
    <property type="entry name" value="Bet v1-like"/>
    <property type="match status" value="1"/>
</dbReference>
<dbReference type="Gene3D" id="2.60.40.290">
    <property type="match status" value="1"/>
</dbReference>
<dbReference type="Gene3D" id="3.30.530.20">
    <property type="match status" value="1"/>
</dbReference>
<feature type="region of interest" description="Disordered" evidence="2">
    <location>
        <begin position="334"/>
        <end position="355"/>
    </location>
</feature>
<dbReference type="Pfam" id="PF08327">
    <property type="entry name" value="AHSA1"/>
    <property type="match status" value="1"/>
</dbReference>